<reference evidence="3" key="1">
    <citation type="journal article" date="2010" name="Genome Res.">
        <title>Population genomic sequencing of Coccidioides fungi reveals recent hybridization and transposon control.</title>
        <authorList>
            <person name="Neafsey D.E."/>
            <person name="Barker B.M."/>
            <person name="Sharpton T.J."/>
            <person name="Stajich J.E."/>
            <person name="Park D.J."/>
            <person name="Whiston E."/>
            <person name="Hung C.-Y."/>
            <person name="McMahan C."/>
            <person name="White J."/>
            <person name="Sykes S."/>
            <person name="Heiman D."/>
            <person name="Young S."/>
            <person name="Zeng Q."/>
            <person name="Abouelleil A."/>
            <person name="Aftuck L."/>
            <person name="Bessette D."/>
            <person name="Brown A."/>
            <person name="FitzGerald M."/>
            <person name="Lui A."/>
            <person name="Macdonald J.P."/>
            <person name="Priest M."/>
            <person name="Orbach M.J."/>
            <person name="Galgiani J.N."/>
            <person name="Kirkland T.N."/>
            <person name="Cole G.T."/>
            <person name="Birren B.W."/>
            <person name="Henn M.R."/>
            <person name="Taylor J.W."/>
            <person name="Rounsley S.D."/>
        </authorList>
    </citation>
    <scope>NUCLEOTIDE SEQUENCE [LARGE SCALE GENOMIC DNA]</scope>
    <source>
        <strain evidence="3">RMSCC 2394</strain>
    </source>
</reference>
<protein>
    <submittedName>
        <fullName evidence="2">Uncharacterized protein</fullName>
    </submittedName>
</protein>
<organism evidence="2 3">
    <name type="scientific">Coccidioides immitis RMSCC 2394</name>
    <dbReference type="NCBI Taxonomy" id="404692"/>
    <lineage>
        <taxon>Eukaryota</taxon>
        <taxon>Fungi</taxon>
        <taxon>Dikarya</taxon>
        <taxon>Ascomycota</taxon>
        <taxon>Pezizomycotina</taxon>
        <taxon>Eurotiomycetes</taxon>
        <taxon>Eurotiomycetidae</taxon>
        <taxon>Onygenales</taxon>
        <taxon>Onygenaceae</taxon>
        <taxon>Coccidioides</taxon>
    </lineage>
</organism>
<feature type="region of interest" description="Disordered" evidence="1">
    <location>
        <begin position="68"/>
        <end position="103"/>
    </location>
</feature>
<name>A0A0J6YIV8_COCIT</name>
<evidence type="ECO:0000313" key="3">
    <source>
        <dbReference type="Proteomes" id="UP000054565"/>
    </source>
</evidence>
<proteinExistence type="predicted"/>
<dbReference type="Proteomes" id="UP000054565">
    <property type="component" value="Unassembled WGS sequence"/>
</dbReference>
<evidence type="ECO:0000313" key="2">
    <source>
        <dbReference type="EMBL" id="KMP07555.1"/>
    </source>
</evidence>
<dbReference type="AlphaFoldDB" id="A0A0J6YIV8"/>
<evidence type="ECO:0000256" key="1">
    <source>
        <dbReference type="SAM" id="MobiDB-lite"/>
    </source>
</evidence>
<dbReference type="EMBL" id="DS028097">
    <property type="protein sequence ID" value="KMP07555.1"/>
    <property type="molecule type" value="Genomic_DNA"/>
</dbReference>
<accession>A0A0J6YIV8</accession>
<feature type="compositionally biased region" description="Basic and acidic residues" evidence="1">
    <location>
        <begin position="76"/>
        <end position="86"/>
    </location>
</feature>
<sequence>MLKPKGLIDGNIQRLESTLAGRQIPINSVPEPRHQPTRPFKGNHGIVRKEYVQIATKIAITPSVQMCKRKGLRRTKATDEWYDNRPDPPTPSPNQTIRTKRDP</sequence>
<gene>
    <name evidence="2" type="ORF">CIRG_07237</name>
</gene>
<feature type="region of interest" description="Disordered" evidence="1">
    <location>
        <begin position="25"/>
        <end position="44"/>
    </location>
</feature>